<evidence type="ECO:0000256" key="8">
    <source>
        <dbReference type="ARBA" id="ARBA00023224"/>
    </source>
</evidence>
<dbReference type="AlphaFoldDB" id="A0A834IQJ8"/>
<feature type="transmembrane region" description="Helical" evidence="10">
    <location>
        <begin position="119"/>
        <end position="141"/>
    </location>
</feature>
<dbReference type="SUPFAM" id="SSF81321">
    <property type="entry name" value="Family A G protein-coupled receptor-like"/>
    <property type="match status" value="1"/>
</dbReference>
<dbReference type="Gene3D" id="1.20.1070.10">
    <property type="entry name" value="Rhodopsin 7-helix transmembrane proteins"/>
    <property type="match status" value="1"/>
</dbReference>
<evidence type="ECO:0000259" key="11">
    <source>
        <dbReference type="PROSITE" id="PS50262"/>
    </source>
</evidence>
<comment type="similarity">
    <text evidence="2 9">Belongs to the G-protein coupled receptor 1 family.</text>
</comment>
<evidence type="ECO:0000313" key="13">
    <source>
        <dbReference type="Proteomes" id="UP000625711"/>
    </source>
</evidence>
<protein>
    <recommendedName>
        <fullName evidence="11">G-protein coupled receptors family 1 profile domain-containing protein</fullName>
    </recommendedName>
</protein>
<evidence type="ECO:0000256" key="1">
    <source>
        <dbReference type="ARBA" id="ARBA00004141"/>
    </source>
</evidence>
<feature type="domain" description="G-protein coupled receptors family 1 profile" evidence="11">
    <location>
        <begin position="1"/>
        <end position="182"/>
    </location>
</feature>
<feature type="transmembrane region" description="Helical" evidence="10">
    <location>
        <begin position="59"/>
        <end position="79"/>
    </location>
</feature>
<evidence type="ECO:0000256" key="5">
    <source>
        <dbReference type="ARBA" id="ARBA00023040"/>
    </source>
</evidence>
<dbReference type="PANTHER" id="PTHR24243">
    <property type="entry name" value="G-PROTEIN COUPLED RECEPTOR"/>
    <property type="match status" value="1"/>
</dbReference>
<evidence type="ECO:0000256" key="3">
    <source>
        <dbReference type="ARBA" id="ARBA00022692"/>
    </source>
</evidence>
<gene>
    <name evidence="12" type="ORF">GWI33_021938</name>
</gene>
<evidence type="ECO:0000313" key="12">
    <source>
        <dbReference type="EMBL" id="KAF7284555.1"/>
    </source>
</evidence>
<keyword evidence="5 9" id="KW-0297">G-protein coupled receptor</keyword>
<dbReference type="InterPro" id="IPR017452">
    <property type="entry name" value="GPCR_Rhodpsn_7TM"/>
</dbReference>
<evidence type="ECO:0000256" key="10">
    <source>
        <dbReference type="SAM" id="Phobius"/>
    </source>
</evidence>
<dbReference type="Proteomes" id="UP000625711">
    <property type="component" value="Unassembled WGS sequence"/>
</dbReference>
<sequence length="182" mass="20561">MYWHQYPWTFGLIFCKLRALISETASYVSVLTVVAFSTERYIAICHPLYLRAISGLHRAIWIIGALWIVSLICALPFAVNTEITYVFYPYNTTNIVQESAMCAMVSQPEHVPLTELSTIIFFILPMIVIAVLYTNMGIAIARASDGKLGGGKLKGSIHRKNKKNQSNKSIIRMLCKYFYGLI</sequence>
<dbReference type="InterPro" id="IPR000276">
    <property type="entry name" value="GPCR_Rhodpsn"/>
</dbReference>
<comment type="caution">
    <text evidence="12">The sequence shown here is derived from an EMBL/GenBank/DDBJ whole genome shotgun (WGS) entry which is preliminary data.</text>
</comment>
<evidence type="ECO:0000256" key="2">
    <source>
        <dbReference type="ARBA" id="ARBA00010663"/>
    </source>
</evidence>
<evidence type="ECO:0000256" key="9">
    <source>
        <dbReference type="RuleBase" id="RU000688"/>
    </source>
</evidence>
<keyword evidence="3 9" id="KW-0812">Transmembrane</keyword>
<evidence type="ECO:0000256" key="4">
    <source>
        <dbReference type="ARBA" id="ARBA00022989"/>
    </source>
</evidence>
<dbReference type="PROSITE" id="PS00237">
    <property type="entry name" value="G_PROTEIN_RECEP_F1_1"/>
    <property type="match status" value="1"/>
</dbReference>
<dbReference type="OrthoDB" id="5962705at2759"/>
<reference evidence="12" key="1">
    <citation type="submission" date="2020-08" db="EMBL/GenBank/DDBJ databases">
        <title>Genome sequencing and assembly of the red palm weevil Rhynchophorus ferrugineus.</title>
        <authorList>
            <person name="Dias G.B."/>
            <person name="Bergman C.M."/>
            <person name="Manee M."/>
        </authorList>
    </citation>
    <scope>NUCLEOTIDE SEQUENCE</scope>
    <source>
        <strain evidence="12">AA-2017</strain>
        <tissue evidence="12">Whole larva</tissue>
    </source>
</reference>
<name>A0A834IQJ8_RHYFE</name>
<organism evidence="12 13">
    <name type="scientific">Rhynchophorus ferrugineus</name>
    <name type="common">Red palm weevil</name>
    <name type="synonym">Curculio ferrugineus</name>
    <dbReference type="NCBI Taxonomy" id="354439"/>
    <lineage>
        <taxon>Eukaryota</taxon>
        <taxon>Metazoa</taxon>
        <taxon>Ecdysozoa</taxon>
        <taxon>Arthropoda</taxon>
        <taxon>Hexapoda</taxon>
        <taxon>Insecta</taxon>
        <taxon>Pterygota</taxon>
        <taxon>Neoptera</taxon>
        <taxon>Endopterygota</taxon>
        <taxon>Coleoptera</taxon>
        <taxon>Polyphaga</taxon>
        <taxon>Cucujiformia</taxon>
        <taxon>Curculionidae</taxon>
        <taxon>Dryophthorinae</taxon>
        <taxon>Rhynchophorus</taxon>
    </lineage>
</organism>
<keyword evidence="13" id="KW-1185">Reference proteome</keyword>
<dbReference type="PRINTS" id="PR00237">
    <property type="entry name" value="GPCRRHODOPSN"/>
</dbReference>
<proteinExistence type="inferred from homology"/>
<keyword evidence="4 10" id="KW-1133">Transmembrane helix</keyword>
<dbReference type="GO" id="GO:0005886">
    <property type="term" value="C:plasma membrane"/>
    <property type="evidence" value="ECO:0007669"/>
    <property type="project" value="TreeGrafter"/>
</dbReference>
<comment type="subcellular location">
    <subcellularLocation>
        <location evidence="1">Membrane</location>
        <topology evidence="1">Multi-pass membrane protein</topology>
    </subcellularLocation>
</comment>
<keyword evidence="6 10" id="KW-0472">Membrane</keyword>
<accession>A0A834IQJ8</accession>
<keyword evidence="7 9" id="KW-0675">Receptor</keyword>
<dbReference type="EMBL" id="JAACXV010000075">
    <property type="protein sequence ID" value="KAF7284555.1"/>
    <property type="molecule type" value="Genomic_DNA"/>
</dbReference>
<dbReference type="Pfam" id="PF00001">
    <property type="entry name" value="7tm_1"/>
    <property type="match status" value="1"/>
</dbReference>
<evidence type="ECO:0000256" key="6">
    <source>
        <dbReference type="ARBA" id="ARBA00023136"/>
    </source>
</evidence>
<dbReference type="PANTHER" id="PTHR24243:SF107">
    <property type="entry name" value="NEUROPEPTIDES CAPA RECEPTOR"/>
    <property type="match status" value="1"/>
</dbReference>
<dbReference type="PROSITE" id="PS50262">
    <property type="entry name" value="G_PROTEIN_RECEP_F1_2"/>
    <property type="match status" value="1"/>
</dbReference>
<evidence type="ECO:0000256" key="7">
    <source>
        <dbReference type="ARBA" id="ARBA00023170"/>
    </source>
</evidence>
<dbReference type="GO" id="GO:0008188">
    <property type="term" value="F:neuropeptide receptor activity"/>
    <property type="evidence" value="ECO:0007669"/>
    <property type="project" value="TreeGrafter"/>
</dbReference>
<keyword evidence="8 9" id="KW-0807">Transducer</keyword>